<keyword evidence="2" id="KW-0489">Methyltransferase</keyword>
<dbReference type="Proteomes" id="UP000019754">
    <property type="component" value="Unassembled WGS sequence"/>
</dbReference>
<dbReference type="InterPro" id="IPR002052">
    <property type="entry name" value="DNA_methylase_N6_adenine_CS"/>
</dbReference>
<dbReference type="InterPro" id="IPR029063">
    <property type="entry name" value="SAM-dependent_MTases_sf"/>
</dbReference>
<dbReference type="CDD" id="cd02440">
    <property type="entry name" value="AdoMet_MTases"/>
    <property type="match status" value="1"/>
</dbReference>
<comment type="caution">
    <text evidence="2">The sequence shown here is derived from an EMBL/GenBank/DDBJ whole genome shotgun (WGS) entry which is preliminary data.</text>
</comment>
<organism evidence="2 3">
    <name type="scientific">Brachybacterium muris UCD-AY4</name>
    <dbReference type="NCBI Taxonomy" id="1249481"/>
    <lineage>
        <taxon>Bacteria</taxon>
        <taxon>Bacillati</taxon>
        <taxon>Actinomycetota</taxon>
        <taxon>Actinomycetes</taxon>
        <taxon>Micrococcales</taxon>
        <taxon>Dermabacteraceae</taxon>
        <taxon>Brachybacterium</taxon>
    </lineage>
</organism>
<dbReference type="InterPro" id="IPR000241">
    <property type="entry name" value="RlmKL-like_Mtase"/>
</dbReference>
<keyword evidence="2" id="KW-0808">Transferase</keyword>
<dbReference type="PROSITE" id="PS00092">
    <property type="entry name" value="N6_MTASE"/>
    <property type="match status" value="1"/>
</dbReference>
<dbReference type="GO" id="GO:0003676">
    <property type="term" value="F:nucleic acid binding"/>
    <property type="evidence" value="ECO:0007669"/>
    <property type="project" value="InterPro"/>
</dbReference>
<dbReference type="STRING" id="1249481.D641_0104375"/>
<sequence>MSQIEHQLVLEVLEGCAGSARTEAAQLGPVGTVSPTELLLSTCDLDAVRDLRRVVSAYTTVTVPARRPRELLETSVMQQVGSLIEDLGRQRPRQRFHGLRLAAAGSDTADMQRIAESVAELAQVPVDEEGDLLLRVRRGAAGAGESWQLMLRTTPRPLATRSWRAVNYPGAVNGTIAATVLDLMEISAEDQLLDMTCGSGTFLVEQLHDVAPARAVGVDVDPTAIEAAQAHQRAARRKGRVDWVVGDVLTEPLEPGFTRILTNPPWGTLHGEHGTNEQLHTDLLRRASQLAAPGARLGVLTHEIRRMHQVLEAQTGADGAWKLEKEHRFFQKGHHPRLFLLRR</sequence>
<dbReference type="Gene3D" id="3.40.50.150">
    <property type="entry name" value="Vaccinia Virus protein VP39"/>
    <property type="match status" value="1"/>
</dbReference>
<gene>
    <name evidence="2" type="ORF">D641_0104375</name>
</gene>
<dbReference type="PANTHER" id="PTHR14911:SF13">
    <property type="entry name" value="TRNA (GUANINE(6)-N2)-METHYLTRANSFERASE THUMP3"/>
    <property type="match status" value="1"/>
</dbReference>
<dbReference type="OrthoDB" id="9791556at2"/>
<keyword evidence="3" id="KW-1185">Reference proteome</keyword>
<dbReference type="HOGENOM" id="CLU_052320_0_0_11"/>
<dbReference type="AlphaFoldDB" id="A0A022KWI2"/>
<evidence type="ECO:0000313" key="2">
    <source>
        <dbReference type="EMBL" id="EYT50507.1"/>
    </source>
</evidence>
<dbReference type="PANTHER" id="PTHR14911">
    <property type="entry name" value="THUMP DOMAIN-CONTAINING"/>
    <property type="match status" value="1"/>
</dbReference>
<dbReference type="SUPFAM" id="SSF53335">
    <property type="entry name" value="S-adenosyl-L-methionine-dependent methyltransferases"/>
    <property type="match status" value="1"/>
</dbReference>
<proteinExistence type="predicted"/>
<accession>A0A022KWI2</accession>
<dbReference type="GO" id="GO:0016423">
    <property type="term" value="F:tRNA (guanine) methyltransferase activity"/>
    <property type="evidence" value="ECO:0007669"/>
    <property type="project" value="TreeGrafter"/>
</dbReference>
<dbReference type="RefSeq" id="WP_017822587.1">
    <property type="nucleotide sequence ID" value="NZ_AORC01000004.1"/>
</dbReference>
<evidence type="ECO:0000313" key="3">
    <source>
        <dbReference type="Proteomes" id="UP000019754"/>
    </source>
</evidence>
<dbReference type="GO" id="GO:0030488">
    <property type="term" value="P:tRNA methylation"/>
    <property type="evidence" value="ECO:0007669"/>
    <property type="project" value="TreeGrafter"/>
</dbReference>
<protein>
    <submittedName>
        <fullName evidence="2">N-6 DNA methylase</fullName>
    </submittedName>
</protein>
<evidence type="ECO:0000259" key="1">
    <source>
        <dbReference type="Pfam" id="PF01170"/>
    </source>
</evidence>
<dbReference type="Pfam" id="PF01170">
    <property type="entry name" value="UPF0020"/>
    <property type="match status" value="1"/>
</dbReference>
<name>A0A022KWI2_9MICO</name>
<dbReference type="EMBL" id="AORC01000004">
    <property type="protein sequence ID" value="EYT50507.1"/>
    <property type="molecule type" value="Genomic_DNA"/>
</dbReference>
<reference evidence="2 3" key="1">
    <citation type="journal article" date="2013" name="Genome Announc.">
        <title>Draft genome sequence of an Actinobacterium, Brachybacterium muris strain UCD-AY4.</title>
        <authorList>
            <person name="Lo J.R."/>
            <person name="Lang J.M."/>
            <person name="Darling A.E."/>
            <person name="Eisen J.A."/>
            <person name="Coil D.A."/>
        </authorList>
    </citation>
    <scope>NUCLEOTIDE SEQUENCE [LARGE SCALE GENOMIC DNA]</scope>
    <source>
        <strain evidence="2 3">UCD-AY4</strain>
    </source>
</reference>
<feature type="domain" description="Ribosomal RNA large subunit methyltransferase K/L-like methyltransferase" evidence="1">
    <location>
        <begin position="161"/>
        <end position="314"/>
    </location>
</feature>